<reference evidence="2" key="1">
    <citation type="journal article" date="2022" name="Mol. Ecol. Resour.">
        <title>The genomes of chicory, endive, great burdock and yacon provide insights into Asteraceae palaeo-polyploidization history and plant inulin production.</title>
        <authorList>
            <person name="Fan W."/>
            <person name="Wang S."/>
            <person name="Wang H."/>
            <person name="Wang A."/>
            <person name="Jiang F."/>
            <person name="Liu H."/>
            <person name="Zhao H."/>
            <person name="Xu D."/>
            <person name="Zhang Y."/>
        </authorList>
    </citation>
    <scope>NUCLEOTIDE SEQUENCE [LARGE SCALE GENOMIC DNA]</scope>
    <source>
        <strain evidence="2">cv. Punajuju</strain>
    </source>
</reference>
<accession>A0ACB9BRT7</accession>
<protein>
    <submittedName>
        <fullName evidence="1">Uncharacterized protein</fullName>
    </submittedName>
</protein>
<dbReference type="Proteomes" id="UP001055811">
    <property type="component" value="Linkage Group LG06"/>
</dbReference>
<evidence type="ECO:0000313" key="1">
    <source>
        <dbReference type="EMBL" id="KAI3724675.1"/>
    </source>
</evidence>
<proteinExistence type="predicted"/>
<sequence length="679" mass="78117">MLGDQMKFQVVPDDVRKTWNEHVLRGLILVSVTLQINLLLLGKLRKYNPRNLIKFTLWCVYSLAYAIVPVALSITVQGVSEACNHSHPVSKYHKPNKTELMSFWAQFLILHLGGPETITAYSLEDNNIWLRHLLFLLIQSGVALYLLLLSLPGCSHLPLLSIFVYVAGGIKCFERIQALRLADTKHLREAMLGPADPGPDYVKFLEEFLLKRSQGFIVKVEEVAEPPLPTINHAYSQRSGREVHEAYNLFQTFKRLFVGLILTYQDRDRSTSYFRHLDSSQAFHAVEIELGFIYDMLYTKTSVVYSNKGLVRRATCVLLILLVLVGFHFHSHIDQYLVIDIAITYMVIAAEFLKEIIAVITMLRSDWTDLCLKQENHTRNNLIFPFLRQPGKQRWSNSIGQLDLLNDALEEQPACFSSKKLFRVKKYLKKKCYEKYSEVSFNMKDMIYSQFKFMSSCSDPKEFCIYKGSYSLKKNELGALLWSINEVEFHQSVLIWHVATALCYYSETNDQFEANRIESKHISEYLVHLLISTPEMLPVGIGMISYRDTCADAVRFFKMKRPITEISVACRKLLEVSCEELSPRIVKGDQSKSVLFDGCILALALKKMKCRKTMWKVMSEVWIEILAYAAAQCRVLNHSQQLGRGGEFLTHVWLLMAHFGMTEHFQVSHGHARARFNVS</sequence>
<reference evidence="1 2" key="2">
    <citation type="journal article" date="2022" name="Mol. Ecol. Resour.">
        <title>The genomes of chicory, endive, great burdock and yacon provide insights into Asteraceae paleo-polyploidization history and plant inulin production.</title>
        <authorList>
            <person name="Fan W."/>
            <person name="Wang S."/>
            <person name="Wang H."/>
            <person name="Wang A."/>
            <person name="Jiang F."/>
            <person name="Liu H."/>
            <person name="Zhao H."/>
            <person name="Xu D."/>
            <person name="Zhang Y."/>
        </authorList>
    </citation>
    <scope>NUCLEOTIDE SEQUENCE [LARGE SCALE GENOMIC DNA]</scope>
    <source>
        <strain evidence="2">cv. Punajuju</strain>
        <tissue evidence="1">Leaves</tissue>
    </source>
</reference>
<keyword evidence="2" id="KW-1185">Reference proteome</keyword>
<comment type="caution">
    <text evidence="1">The sequence shown here is derived from an EMBL/GenBank/DDBJ whole genome shotgun (WGS) entry which is preliminary data.</text>
</comment>
<evidence type="ECO:0000313" key="2">
    <source>
        <dbReference type="Proteomes" id="UP001055811"/>
    </source>
</evidence>
<gene>
    <name evidence="1" type="ORF">L2E82_36460</name>
</gene>
<organism evidence="1 2">
    <name type="scientific">Cichorium intybus</name>
    <name type="common">Chicory</name>
    <dbReference type="NCBI Taxonomy" id="13427"/>
    <lineage>
        <taxon>Eukaryota</taxon>
        <taxon>Viridiplantae</taxon>
        <taxon>Streptophyta</taxon>
        <taxon>Embryophyta</taxon>
        <taxon>Tracheophyta</taxon>
        <taxon>Spermatophyta</taxon>
        <taxon>Magnoliopsida</taxon>
        <taxon>eudicotyledons</taxon>
        <taxon>Gunneridae</taxon>
        <taxon>Pentapetalae</taxon>
        <taxon>asterids</taxon>
        <taxon>campanulids</taxon>
        <taxon>Asterales</taxon>
        <taxon>Asteraceae</taxon>
        <taxon>Cichorioideae</taxon>
        <taxon>Cichorieae</taxon>
        <taxon>Cichoriinae</taxon>
        <taxon>Cichorium</taxon>
    </lineage>
</organism>
<name>A0ACB9BRT7_CICIN</name>
<dbReference type="EMBL" id="CM042014">
    <property type="protein sequence ID" value="KAI3724675.1"/>
    <property type="molecule type" value="Genomic_DNA"/>
</dbReference>